<name>A0AAF5PQD8_WUCBA</name>
<evidence type="ECO:0000313" key="2">
    <source>
        <dbReference type="WBParaSite" id="mrna-Wban_04181"/>
    </source>
</evidence>
<reference evidence="1" key="2">
    <citation type="journal article" date="2016" name="Mol. Ecol.">
        <title>Population genomics of the filarial nematode parasite Wuchereria bancrofti from mosquitoes.</title>
        <authorList>
            <person name="Small S.T."/>
            <person name="Reimer L.J."/>
            <person name="Tisch D.J."/>
            <person name="King C.L."/>
            <person name="Christensen B.M."/>
            <person name="Siba P.M."/>
            <person name="Kazura J.W."/>
            <person name="Serre D."/>
            <person name="Zimmerman P.A."/>
        </authorList>
    </citation>
    <scope>NUCLEOTIDE SEQUENCE</scope>
    <source>
        <strain evidence="1">pt0022</strain>
    </source>
</reference>
<dbReference type="AlphaFoldDB" id="A0AAF5PQD8"/>
<reference evidence="2" key="3">
    <citation type="submission" date="2024-02" db="UniProtKB">
        <authorList>
            <consortium name="WormBaseParasite"/>
        </authorList>
    </citation>
    <scope>IDENTIFICATION</scope>
    <source>
        <strain evidence="2">pt0022</strain>
    </source>
</reference>
<protein>
    <recommendedName>
        <fullName evidence="3">Peptidase M12A domain-containing protein</fullName>
    </recommendedName>
</protein>
<accession>A0AAF5PQD8</accession>
<dbReference type="Proteomes" id="UP000093561">
    <property type="component" value="Unassembled WGS sequence"/>
</dbReference>
<reference evidence="1" key="1">
    <citation type="submission" date="2015-03" db="EMBL/GenBank/DDBJ databases">
        <title>Wuchereria bancrofti Genome Sequencing Papua New Guinea Strain.</title>
        <authorList>
            <person name="Small S.T."/>
            <person name="Serre D."/>
            <person name="Zimmerman P.A."/>
        </authorList>
    </citation>
    <scope>NUCLEOTIDE SEQUENCE [LARGE SCALE GENOMIC DNA]</scope>
    <source>
        <strain evidence="1">pt0022</strain>
    </source>
</reference>
<sequence length="149" mass="16811">MVINISYAYSVEIIPYKFHSDNDESINKCVQRAMEIISDQTCLLFEPATDFADRNMEPILFMQSPFCLWRKSNQTMHLNGKCLNELSPPLPSLTLSSSFSLWSDDACLAVLSHALSVTDSSLPIRTQVIHLINTMYNCTGTTPIIIVNY</sequence>
<dbReference type="Gene3D" id="3.40.390.10">
    <property type="entry name" value="Collagenase (Catalytic Domain)"/>
    <property type="match status" value="1"/>
</dbReference>
<dbReference type="GO" id="GO:0008237">
    <property type="term" value="F:metallopeptidase activity"/>
    <property type="evidence" value="ECO:0007669"/>
    <property type="project" value="InterPro"/>
</dbReference>
<proteinExistence type="predicted"/>
<dbReference type="WBParaSite" id="mrna-Wban_04181">
    <property type="protein sequence ID" value="mrna-Wban_04181"/>
    <property type="gene ID" value="Wban_04181"/>
</dbReference>
<evidence type="ECO:0000313" key="1">
    <source>
        <dbReference type="Proteomes" id="UP000093561"/>
    </source>
</evidence>
<dbReference type="InterPro" id="IPR024079">
    <property type="entry name" value="MetalloPept_cat_dom_sf"/>
</dbReference>
<evidence type="ECO:0008006" key="3">
    <source>
        <dbReference type="Google" id="ProtNLM"/>
    </source>
</evidence>
<organism evidence="1 2">
    <name type="scientific">Wuchereria bancrofti</name>
    <dbReference type="NCBI Taxonomy" id="6293"/>
    <lineage>
        <taxon>Eukaryota</taxon>
        <taxon>Metazoa</taxon>
        <taxon>Ecdysozoa</taxon>
        <taxon>Nematoda</taxon>
        <taxon>Chromadorea</taxon>
        <taxon>Rhabditida</taxon>
        <taxon>Spirurina</taxon>
        <taxon>Spiruromorpha</taxon>
        <taxon>Filarioidea</taxon>
        <taxon>Onchocercidae</taxon>
        <taxon>Wuchereria</taxon>
    </lineage>
</organism>